<dbReference type="SUPFAM" id="SSF54928">
    <property type="entry name" value="RNA-binding domain, RBD"/>
    <property type="match status" value="1"/>
</dbReference>
<dbReference type="InterPro" id="IPR035979">
    <property type="entry name" value="RBD_domain_sf"/>
</dbReference>
<protein>
    <recommendedName>
        <fullName evidence="2">RRM domain-containing protein</fullName>
    </recommendedName>
</protein>
<keyword evidence="1" id="KW-0694">RNA-binding</keyword>
<dbReference type="GO" id="GO:0003723">
    <property type="term" value="F:RNA binding"/>
    <property type="evidence" value="ECO:0007669"/>
    <property type="project" value="UniProtKB-UniRule"/>
</dbReference>
<evidence type="ECO:0000313" key="4">
    <source>
        <dbReference type="Proteomes" id="UP000799539"/>
    </source>
</evidence>
<evidence type="ECO:0000256" key="1">
    <source>
        <dbReference type="PROSITE-ProRule" id="PRU00176"/>
    </source>
</evidence>
<dbReference type="InterPro" id="IPR000504">
    <property type="entry name" value="RRM_dom"/>
</dbReference>
<dbReference type="AlphaFoldDB" id="A0A6A6EZM4"/>
<proteinExistence type="predicted"/>
<evidence type="ECO:0000259" key="2">
    <source>
        <dbReference type="PROSITE" id="PS50102"/>
    </source>
</evidence>
<evidence type="ECO:0000313" key="3">
    <source>
        <dbReference type="EMBL" id="KAF2206932.1"/>
    </source>
</evidence>
<keyword evidence="4" id="KW-1185">Reference proteome</keyword>
<gene>
    <name evidence="3" type="ORF">CERZMDRAFT_88927</name>
</gene>
<dbReference type="CDD" id="cd00590">
    <property type="entry name" value="RRM_SF"/>
    <property type="match status" value="1"/>
</dbReference>
<dbReference type="EMBL" id="ML992709">
    <property type="protein sequence ID" value="KAF2206932.1"/>
    <property type="molecule type" value="Genomic_DNA"/>
</dbReference>
<name>A0A6A6EZM4_9PEZI</name>
<dbReference type="PROSITE" id="PS50102">
    <property type="entry name" value="RRM"/>
    <property type="match status" value="1"/>
</dbReference>
<accession>A0A6A6EZM4</accession>
<dbReference type="InterPro" id="IPR012677">
    <property type="entry name" value="Nucleotide-bd_a/b_plait_sf"/>
</dbReference>
<dbReference type="Proteomes" id="UP000799539">
    <property type="component" value="Unassembled WGS sequence"/>
</dbReference>
<feature type="domain" description="RRM" evidence="2">
    <location>
        <begin position="465"/>
        <end position="548"/>
    </location>
</feature>
<dbReference type="Gene3D" id="3.30.70.330">
    <property type="match status" value="1"/>
</dbReference>
<sequence>MESTMMLSSSSATSSSKNCMVLEFVKRIVGRSTSLASIHPSIHPSASQLHCTASRQLHRTSSLPAPHRPSIASNSSFLHRSPAVAYSTLTARTASSSRICTLHPHYQHIFHAPAHLQIISTASTSSIHPKQLPIPSPPQSLDHSPALLHTITTAIMPSTTTLNRNNKIERLIEMRADRKSFGHLAAMALADTRAQRASIRFVDGGRIVYYNGGSSEPNDQIIPSTKHCDLEADGWCLFHEANHLYTTLRFIDDSFKDLSIGADFALARQDDFARALDSLASLVKASVPSRNQLAITTRLVGCLEDVFQTEVTCRAARPLEAKHKELFRHREVDGMVELEMPKDPWPKRFATKEREDDINHPDAFKNPLLDMPLDSLWRSPASIASAPATFSSSLSDISSPQPASFRASLAKGTHRYTPTEDIVMPSVGDLLVPIDTRFGPAYNQKLLDYHQACFENAQQHLAADAVLFVGNLPTQFTDLQLITAVGETLRSVGSGTCFINVARTYNGSDVLPHALVQFYTPMCVDLALERVKGLTIAGRRLRVERSHAKHSLCVVRADGTGEPDSHEVDALLGHYGDFHPEWRHTGCHVTFHCYGSYLRAKEALRGKVVNNLWVR</sequence>
<organism evidence="3 4">
    <name type="scientific">Cercospora zeae-maydis SCOH1-5</name>
    <dbReference type="NCBI Taxonomy" id="717836"/>
    <lineage>
        <taxon>Eukaryota</taxon>
        <taxon>Fungi</taxon>
        <taxon>Dikarya</taxon>
        <taxon>Ascomycota</taxon>
        <taxon>Pezizomycotina</taxon>
        <taxon>Dothideomycetes</taxon>
        <taxon>Dothideomycetidae</taxon>
        <taxon>Mycosphaerellales</taxon>
        <taxon>Mycosphaerellaceae</taxon>
        <taxon>Cercospora</taxon>
    </lineage>
</organism>
<reference evidence="3" key="1">
    <citation type="journal article" date="2020" name="Stud. Mycol.">
        <title>101 Dothideomycetes genomes: a test case for predicting lifestyles and emergence of pathogens.</title>
        <authorList>
            <person name="Haridas S."/>
            <person name="Albert R."/>
            <person name="Binder M."/>
            <person name="Bloem J."/>
            <person name="Labutti K."/>
            <person name="Salamov A."/>
            <person name="Andreopoulos B."/>
            <person name="Baker S."/>
            <person name="Barry K."/>
            <person name="Bills G."/>
            <person name="Bluhm B."/>
            <person name="Cannon C."/>
            <person name="Castanera R."/>
            <person name="Culley D."/>
            <person name="Daum C."/>
            <person name="Ezra D."/>
            <person name="Gonzalez J."/>
            <person name="Henrissat B."/>
            <person name="Kuo A."/>
            <person name="Liang C."/>
            <person name="Lipzen A."/>
            <person name="Lutzoni F."/>
            <person name="Magnuson J."/>
            <person name="Mondo S."/>
            <person name="Nolan M."/>
            <person name="Ohm R."/>
            <person name="Pangilinan J."/>
            <person name="Park H.-J."/>
            <person name="Ramirez L."/>
            <person name="Alfaro M."/>
            <person name="Sun H."/>
            <person name="Tritt A."/>
            <person name="Yoshinaga Y."/>
            <person name="Zwiers L.-H."/>
            <person name="Turgeon B."/>
            <person name="Goodwin S."/>
            <person name="Spatafora J."/>
            <person name="Crous P."/>
            <person name="Grigoriev I."/>
        </authorList>
    </citation>
    <scope>NUCLEOTIDE SEQUENCE</scope>
    <source>
        <strain evidence="3">SCOH1-5</strain>
    </source>
</reference>
<dbReference type="OrthoDB" id="410044at2759"/>